<dbReference type="OrthoDB" id="674604at2759"/>
<dbReference type="PANTHER" id="PTHR19879:SF9">
    <property type="entry name" value="TRANSCRIPTION INITIATION FACTOR TFIID SUBUNIT 5"/>
    <property type="match status" value="1"/>
</dbReference>
<evidence type="ECO:0000259" key="4">
    <source>
        <dbReference type="Pfam" id="PF24883"/>
    </source>
</evidence>
<dbReference type="AlphaFoldDB" id="A0A8E2J8W5"/>
<dbReference type="InterPro" id="IPR036322">
    <property type="entry name" value="WD40_repeat_dom_sf"/>
</dbReference>
<name>A0A8E2J8W5_9PEZI</name>
<dbReference type="InterPro" id="IPR015943">
    <property type="entry name" value="WD40/YVTN_repeat-like_dom_sf"/>
</dbReference>
<keyword evidence="2" id="KW-0677">Repeat</keyword>
<dbReference type="InterPro" id="IPR001680">
    <property type="entry name" value="WD40_rpt"/>
</dbReference>
<accession>A0A8E2J8W5</accession>
<dbReference type="PROSITE" id="PS00678">
    <property type="entry name" value="WD_REPEATS_1"/>
    <property type="match status" value="1"/>
</dbReference>
<evidence type="ECO:0000256" key="3">
    <source>
        <dbReference type="PROSITE-ProRule" id="PRU00221"/>
    </source>
</evidence>
<dbReference type="Gene3D" id="2.130.10.10">
    <property type="entry name" value="YVTN repeat-like/Quinoprotein amine dehydrogenase"/>
    <property type="match status" value="1"/>
</dbReference>
<reference evidence="5 6" key="1">
    <citation type="journal article" date="2016" name="Nat. Commun.">
        <title>Ectomycorrhizal ecology is imprinted in the genome of the dominant symbiotic fungus Cenococcum geophilum.</title>
        <authorList>
            <consortium name="DOE Joint Genome Institute"/>
            <person name="Peter M."/>
            <person name="Kohler A."/>
            <person name="Ohm R.A."/>
            <person name="Kuo A."/>
            <person name="Krutzmann J."/>
            <person name="Morin E."/>
            <person name="Arend M."/>
            <person name="Barry K.W."/>
            <person name="Binder M."/>
            <person name="Choi C."/>
            <person name="Clum A."/>
            <person name="Copeland A."/>
            <person name="Grisel N."/>
            <person name="Haridas S."/>
            <person name="Kipfer T."/>
            <person name="LaButti K."/>
            <person name="Lindquist E."/>
            <person name="Lipzen A."/>
            <person name="Maire R."/>
            <person name="Meier B."/>
            <person name="Mihaltcheva S."/>
            <person name="Molinier V."/>
            <person name="Murat C."/>
            <person name="Poggeler S."/>
            <person name="Quandt C.A."/>
            <person name="Sperisen C."/>
            <person name="Tritt A."/>
            <person name="Tisserant E."/>
            <person name="Crous P.W."/>
            <person name="Henrissat B."/>
            <person name="Nehls U."/>
            <person name="Egli S."/>
            <person name="Spatafora J.W."/>
            <person name="Grigoriev I.V."/>
            <person name="Martin F.M."/>
        </authorList>
    </citation>
    <scope>NUCLEOTIDE SEQUENCE [LARGE SCALE GENOMIC DNA]</scope>
    <source>
        <strain evidence="5 6">CBS 459.81</strain>
    </source>
</reference>
<dbReference type="Pfam" id="PF24883">
    <property type="entry name" value="NPHP3_N"/>
    <property type="match status" value="1"/>
</dbReference>
<dbReference type="PROSITE" id="PS50082">
    <property type="entry name" value="WD_REPEATS_2"/>
    <property type="match status" value="1"/>
</dbReference>
<dbReference type="InterPro" id="IPR019775">
    <property type="entry name" value="WD40_repeat_CS"/>
</dbReference>
<dbReference type="InterPro" id="IPR056884">
    <property type="entry name" value="NPHP3-like_N"/>
</dbReference>
<keyword evidence="1 3" id="KW-0853">WD repeat</keyword>
<protein>
    <recommendedName>
        <fullName evidence="4">Nephrocystin 3-like N-terminal domain-containing protein</fullName>
    </recommendedName>
</protein>
<dbReference type="SUPFAM" id="SSF50978">
    <property type="entry name" value="WD40 repeat-like"/>
    <property type="match status" value="1"/>
</dbReference>
<dbReference type="SMART" id="SM00320">
    <property type="entry name" value="WD40"/>
    <property type="match status" value="1"/>
</dbReference>
<evidence type="ECO:0000313" key="6">
    <source>
        <dbReference type="Proteomes" id="UP000250266"/>
    </source>
</evidence>
<dbReference type="Pfam" id="PF00400">
    <property type="entry name" value="WD40"/>
    <property type="match status" value="1"/>
</dbReference>
<dbReference type="PROSITE" id="PS50294">
    <property type="entry name" value="WD_REPEATS_REGION"/>
    <property type="match status" value="1"/>
</dbReference>
<dbReference type="Proteomes" id="UP000250266">
    <property type="component" value="Unassembled WGS sequence"/>
</dbReference>
<feature type="repeat" description="WD" evidence="3">
    <location>
        <begin position="413"/>
        <end position="454"/>
    </location>
</feature>
<feature type="domain" description="Nephrocystin 3-like N-terminal" evidence="4">
    <location>
        <begin position="9"/>
        <end position="104"/>
    </location>
</feature>
<sequence length="502" mass="56902">MQANSLQLLLYSLRVAYQFSINAFAKVIKVQSDIANLSFHDQWDHLVLGPLSKLINNSHHSSHVFVIDALDKCGDESNVRILLRLLAEAGSVVSIRLRVFLTSRPEFPIRYGFCEISDMEYQDFVLHNISLSIVDHDISIFLEYNLRLIRQERSQDAAWPGEESIGQLLKGSGSAAAIAPETHPIEIYITVLQHSISSEYTDEEKEESYCMLRQMLGIILILFSPLSIYSLAYQTLAERYVRLISTPLKRDICGIDAPGKLITDVESSRVQQSLPPEVQYACLYWISHLQKSCAQLRDKNQVYQFLQENLRHWLEALSWMRKISEGIHAITSLESSTLTGERSLLCAFVRDMKRFTLYNRSAIEQAPLQIYYSALVFAPSMSIVRQQFQDQLPRWIQRLPNIQKDWGSLLQTLEGHLDRVQDVAFSLDGKYLASASSDNTVRLWDVATGQECSVLEDRRLDNFFGSCLLAGRQAAGFGITRQHDQAVGRSNGSDATDALGPF</sequence>
<evidence type="ECO:0000313" key="5">
    <source>
        <dbReference type="EMBL" id="OCK73670.1"/>
    </source>
</evidence>
<proteinExistence type="predicted"/>
<gene>
    <name evidence="5" type="ORF">K432DRAFT_430467</name>
</gene>
<organism evidence="5 6">
    <name type="scientific">Lepidopterella palustris CBS 459.81</name>
    <dbReference type="NCBI Taxonomy" id="1314670"/>
    <lineage>
        <taxon>Eukaryota</taxon>
        <taxon>Fungi</taxon>
        <taxon>Dikarya</taxon>
        <taxon>Ascomycota</taxon>
        <taxon>Pezizomycotina</taxon>
        <taxon>Dothideomycetes</taxon>
        <taxon>Pleosporomycetidae</taxon>
        <taxon>Mytilinidiales</taxon>
        <taxon>Argynnaceae</taxon>
        <taxon>Lepidopterella</taxon>
    </lineage>
</organism>
<keyword evidence="6" id="KW-1185">Reference proteome</keyword>
<dbReference type="EMBL" id="KV745690">
    <property type="protein sequence ID" value="OCK73670.1"/>
    <property type="molecule type" value="Genomic_DNA"/>
</dbReference>
<evidence type="ECO:0000256" key="2">
    <source>
        <dbReference type="ARBA" id="ARBA00022737"/>
    </source>
</evidence>
<dbReference type="PANTHER" id="PTHR19879">
    <property type="entry name" value="TRANSCRIPTION INITIATION FACTOR TFIID"/>
    <property type="match status" value="1"/>
</dbReference>
<evidence type="ECO:0000256" key="1">
    <source>
        <dbReference type="ARBA" id="ARBA00022574"/>
    </source>
</evidence>